<dbReference type="Proteomes" id="UP000002964">
    <property type="component" value="Unassembled WGS sequence"/>
</dbReference>
<protein>
    <submittedName>
        <fullName evidence="1">Uncharacterized protein</fullName>
    </submittedName>
</protein>
<reference evidence="2" key="1">
    <citation type="submission" date="2011-06" db="EMBL/GenBank/DDBJ databases">
        <authorList>
            <consortium name="US DOE Joint Genome Institute (JGI-PGF)"/>
            <person name="Lucas S."/>
            <person name="Han J."/>
            <person name="Lapidus A."/>
            <person name="Cheng J.-F."/>
            <person name="Goodwin L."/>
            <person name="Pitluck S."/>
            <person name="Peters L."/>
            <person name="Land M.L."/>
            <person name="Hauser L."/>
            <person name="Vogl K."/>
            <person name="Liu Z."/>
            <person name="Overmann J."/>
            <person name="Frigaard N.-U."/>
            <person name="Bryant D.A."/>
            <person name="Woyke T.J."/>
        </authorList>
    </citation>
    <scope>NUCLEOTIDE SEQUENCE [LARGE SCALE GENOMIC DNA]</scope>
    <source>
        <strain evidence="2">970</strain>
    </source>
</reference>
<dbReference type="HOGENOM" id="CLU_2235351_0_0_6"/>
<dbReference type="AlphaFoldDB" id="H8Z2U1"/>
<evidence type="ECO:0000313" key="2">
    <source>
        <dbReference type="Proteomes" id="UP000002964"/>
    </source>
</evidence>
<evidence type="ECO:0000313" key="1">
    <source>
        <dbReference type="EMBL" id="EIC21677.1"/>
    </source>
</evidence>
<organism evidence="1 2">
    <name type="scientific">Thiorhodovibrio frisius</name>
    <dbReference type="NCBI Taxonomy" id="631362"/>
    <lineage>
        <taxon>Bacteria</taxon>
        <taxon>Pseudomonadati</taxon>
        <taxon>Pseudomonadota</taxon>
        <taxon>Gammaproteobacteria</taxon>
        <taxon>Chromatiales</taxon>
        <taxon>Chromatiaceae</taxon>
        <taxon>Thiorhodovibrio</taxon>
    </lineage>
</organism>
<name>H8Z2U1_9GAMM</name>
<keyword evidence="2" id="KW-1185">Reference proteome</keyword>
<sequence length="105" mass="11866">MKRARDSSSWWEGQTLNCLQLNIGNFKVWISAFCVFEEKGQGIYTEDEDDLVELSAPGLTCLVWEHAPFGRIKDGNFCPSVPKAQGSIFSTNHSRSVQTARIYSY</sequence>
<dbReference type="EMBL" id="JH603169">
    <property type="protein sequence ID" value="EIC21677.1"/>
    <property type="molecule type" value="Genomic_DNA"/>
</dbReference>
<proteinExistence type="predicted"/>
<gene>
    <name evidence="1" type="ORF">Thi970DRAFT_01898</name>
</gene>
<accession>H8Z2U1</accession>
<reference evidence="1 2" key="2">
    <citation type="submission" date="2011-11" db="EMBL/GenBank/DDBJ databases">
        <authorList>
            <consortium name="US DOE Joint Genome Institute"/>
            <person name="Lucas S."/>
            <person name="Han J."/>
            <person name="Lapidus A."/>
            <person name="Cheng J.-F."/>
            <person name="Goodwin L."/>
            <person name="Pitluck S."/>
            <person name="Peters L."/>
            <person name="Ovchinnikova G."/>
            <person name="Zhang X."/>
            <person name="Detter J.C."/>
            <person name="Han C."/>
            <person name="Tapia R."/>
            <person name="Land M."/>
            <person name="Hauser L."/>
            <person name="Kyrpides N."/>
            <person name="Ivanova N."/>
            <person name="Pagani I."/>
            <person name="Vogl K."/>
            <person name="Liu Z."/>
            <person name="Overmann J."/>
            <person name="Frigaard N.-U."/>
            <person name="Bryant D."/>
            <person name="Woyke T."/>
        </authorList>
    </citation>
    <scope>NUCLEOTIDE SEQUENCE [LARGE SCALE GENOMIC DNA]</scope>
    <source>
        <strain evidence="1 2">970</strain>
    </source>
</reference>